<dbReference type="EMBL" id="RZNZ01000007">
    <property type="protein sequence ID" value="KAA8820749.1"/>
    <property type="molecule type" value="Genomic_DNA"/>
</dbReference>
<keyword evidence="5" id="KW-1185">Reference proteome</keyword>
<dbReference type="RefSeq" id="WP_150354805.1">
    <property type="nucleotide sequence ID" value="NZ_RZNZ01000007.1"/>
</dbReference>
<comment type="caution">
    <text evidence="3">The sequence shown here is derived from an EMBL/GenBank/DDBJ whole genome shotgun (WGS) entry which is preliminary data.</text>
</comment>
<keyword evidence="3" id="KW-0808">Transferase</keyword>
<name>A0A5J5DY20_9BIFI</name>
<proteinExistence type="predicted"/>
<evidence type="ECO:0000313" key="4">
    <source>
        <dbReference type="Proteomes" id="UP000345527"/>
    </source>
</evidence>
<dbReference type="GO" id="GO:0016740">
    <property type="term" value="F:transferase activity"/>
    <property type="evidence" value="ECO:0007669"/>
    <property type="project" value="UniProtKB-KW"/>
</dbReference>
<dbReference type="Pfam" id="PF04230">
    <property type="entry name" value="PS_pyruv_trans"/>
    <property type="match status" value="1"/>
</dbReference>
<dbReference type="OrthoDB" id="9811182at2"/>
<gene>
    <name evidence="3" type="ORF">EM848_10090</name>
    <name evidence="2" type="ORF">EMO90_06090</name>
</gene>
<dbReference type="AlphaFoldDB" id="A0A5J5DY20"/>
<reference evidence="4 5" key="1">
    <citation type="journal article" date="2019" name="Syst. Appl. Microbiol.">
        <title>Characterization of Bifidobacterium species in feaces of the Egyptian fruit bat: Description of B. vespertilionis sp. nov. and B. rousetti sp. nov.</title>
        <authorList>
            <person name="Modesto M."/>
            <person name="Satti M."/>
            <person name="Watanabe K."/>
            <person name="Puglisi E."/>
            <person name="Morelli L."/>
            <person name="Huang C.-H."/>
            <person name="Liou J.-S."/>
            <person name="Miyashita M."/>
            <person name="Tamura T."/>
            <person name="Saito S."/>
            <person name="Mori K."/>
            <person name="Huang L."/>
            <person name="Sciavilla P."/>
            <person name="Sandri C."/>
            <person name="Spiezio C."/>
            <person name="Vitali F."/>
            <person name="Cavalieri D."/>
            <person name="Perpetuini G."/>
            <person name="Tofalo R."/>
            <person name="Bonetti A."/>
            <person name="Arita M."/>
            <person name="Mattarelli P."/>
        </authorList>
    </citation>
    <scope>NUCLEOTIDE SEQUENCE [LARGE SCALE GENOMIC DNA]</scope>
    <source>
        <strain evidence="2 5">RST16</strain>
        <strain evidence="3 4">RST8</strain>
    </source>
</reference>
<evidence type="ECO:0000259" key="1">
    <source>
        <dbReference type="Pfam" id="PF04230"/>
    </source>
</evidence>
<evidence type="ECO:0000313" key="3">
    <source>
        <dbReference type="EMBL" id="KAA8821804.1"/>
    </source>
</evidence>
<organism evidence="3 4">
    <name type="scientific">Bifidobacterium vespertilionis</name>
    <dbReference type="NCBI Taxonomy" id="2562524"/>
    <lineage>
        <taxon>Bacteria</taxon>
        <taxon>Bacillati</taxon>
        <taxon>Actinomycetota</taxon>
        <taxon>Actinomycetes</taxon>
        <taxon>Bifidobacteriales</taxon>
        <taxon>Bifidobacteriaceae</taxon>
        <taxon>Bifidobacterium</taxon>
    </lineage>
</organism>
<evidence type="ECO:0000313" key="2">
    <source>
        <dbReference type="EMBL" id="KAA8820749.1"/>
    </source>
</evidence>
<dbReference type="Proteomes" id="UP000374630">
    <property type="component" value="Unassembled WGS sequence"/>
</dbReference>
<dbReference type="EMBL" id="RZOA01000024">
    <property type="protein sequence ID" value="KAA8821804.1"/>
    <property type="molecule type" value="Genomic_DNA"/>
</dbReference>
<sequence length="363" mass="41549">MNKQIAILTINDYLNYGNRLQNYALQEVLRKFGEVTTLRGVDSVLSSKAYMVATIRYWMMMLKPGVSHAMAVRMYRSKAFTRNLVNDSKAILDVNGIHGKAGYHSDLVVIGSDQVWNYRWLDDDTFRMRLGLCSRDIPTISYAASIGVSSLTDDVQDIFREGVEYLKAISVREDKAKEIVESCSDRTATVVLDPTLLLSRDQWKIIASSKVTPKEQYVLTYFLGQPTDRQEKIIKDYADKHKLKICRMLDNRDVQRLSAGPAEFVDLFLHADMIFADSYHACCFSIIFNKQFKVFNREGSTSKKGINMNSRLETLFRVFGIHGFLSEDNLIPEINYSCVNKRHEELRVKSLKWLESAIVDATS</sequence>
<protein>
    <submittedName>
        <fullName evidence="3">Polysaccharide pyruvyl transferase family protein</fullName>
    </submittedName>
</protein>
<accession>A0A5J5DY20</accession>
<evidence type="ECO:0000313" key="5">
    <source>
        <dbReference type="Proteomes" id="UP000374630"/>
    </source>
</evidence>
<dbReference type="Proteomes" id="UP000345527">
    <property type="component" value="Unassembled WGS sequence"/>
</dbReference>
<dbReference type="InterPro" id="IPR007345">
    <property type="entry name" value="Polysacch_pyruvyl_Trfase"/>
</dbReference>
<feature type="domain" description="Polysaccharide pyruvyl transferase" evidence="1">
    <location>
        <begin position="15"/>
        <end position="295"/>
    </location>
</feature>